<protein>
    <submittedName>
        <fullName evidence="2">Uncharacterized protein</fullName>
    </submittedName>
</protein>
<dbReference type="Proteomes" id="UP000241769">
    <property type="component" value="Unassembled WGS sequence"/>
</dbReference>
<feature type="region of interest" description="Disordered" evidence="1">
    <location>
        <begin position="1"/>
        <end position="54"/>
    </location>
</feature>
<dbReference type="InParanoid" id="A0A2P6N760"/>
<feature type="compositionally biased region" description="Polar residues" evidence="1">
    <location>
        <begin position="23"/>
        <end position="46"/>
    </location>
</feature>
<dbReference type="AlphaFoldDB" id="A0A2P6N760"/>
<proteinExistence type="predicted"/>
<comment type="caution">
    <text evidence="2">The sequence shown here is derived from an EMBL/GenBank/DDBJ whole genome shotgun (WGS) entry which is preliminary data.</text>
</comment>
<evidence type="ECO:0000256" key="1">
    <source>
        <dbReference type="SAM" id="MobiDB-lite"/>
    </source>
</evidence>
<accession>A0A2P6N760</accession>
<evidence type="ECO:0000313" key="2">
    <source>
        <dbReference type="EMBL" id="PRP79792.1"/>
    </source>
</evidence>
<dbReference type="EMBL" id="MDYQ01000170">
    <property type="protein sequence ID" value="PRP79792.1"/>
    <property type="molecule type" value="Genomic_DNA"/>
</dbReference>
<feature type="compositionally biased region" description="Basic and acidic residues" evidence="1">
    <location>
        <begin position="10"/>
        <end position="20"/>
    </location>
</feature>
<keyword evidence="3" id="KW-1185">Reference proteome</keyword>
<reference evidence="2 3" key="1">
    <citation type="journal article" date="2018" name="Genome Biol. Evol.">
        <title>Multiple Roots of Fruiting Body Formation in Amoebozoa.</title>
        <authorList>
            <person name="Hillmann F."/>
            <person name="Forbes G."/>
            <person name="Novohradska S."/>
            <person name="Ferling I."/>
            <person name="Riege K."/>
            <person name="Groth M."/>
            <person name="Westermann M."/>
            <person name="Marz M."/>
            <person name="Spaller T."/>
            <person name="Winckler T."/>
            <person name="Schaap P."/>
            <person name="Glockner G."/>
        </authorList>
    </citation>
    <scope>NUCLEOTIDE SEQUENCE [LARGE SCALE GENOMIC DNA]</scope>
    <source>
        <strain evidence="2 3">Jena</strain>
    </source>
</reference>
<evidence type="ECO:0000313" key="3">
    <source>
        <dbReference type="Proteomes" id="UP000241769"/>
    </source>
</evidence>
<sequence>MHHRSAFKSNETERRAERPVTDSGKSFSAQHAKEQANNSFTATTTMEHPHLDLD</sequence>
<name>A0A2P6N760_9EUKA</name>
<gene>
    <name evidence="2" type="ORF">PROFUN_12546</name>
</gene>
<organism evidence="2 3">
    <name type="scientific">Planoprotostelium fungivorum</name>
    <dbReference type="NCBI Taxonomy" id="1890364"/>
    <lineage>
        <taxon>Eukaryota</taxon>
        <taxon>Amoebozoa</taxon>
        <taxon>Evosea</taxon>
        <taxon>Variosea</taxon>
        <taxon>Cavosteliida</taxon>
        <taxon>Cavosteliaceae</taxon>
        <taxon>Planoprotostelium</taxon>
    </lineage>
</organism>